<keyword evidence="1" id="KW-0489">Methyltransferase</keyword>
<dbReference type="GO" id="GO:0032259">
    <property type="term" value="P:methylation"/>
    <property type="evidence" value="ECO:0007669"/>
    <property type="project" value="UniProtKB-KW"/>
</dbReference>
<proteinExistence type="predicted"/>
<dbReference type="PIRSF" id="PIRSF005739">
    <property type="entry name" value="O-mtase"/>
    <property type="match status" value="1"/>
</dbReference>
<evidence type="ECO:0000256" key="2">
    <source>
        <dbReference type="ARBA" id="ARBA00022679"/>
    </source>
</evidence>
<dbReference type="Gene3D" id="3.40.50.150">
    <property type="entry name" value="Vaccinia Virus protein VP39"/>
    <property type="match status" value="1"/>
</dbReference>
<gene>
    <name evidence="7" type="ORF">BLA60_34315</name>
</gene>
<dbReference type="RefSeq" id="WP_075137218.1">
    <property type="nucleotide sequence ID" value="NZ_MSIF01000025.1"/>
</dbReference>
<evidence type="ECO:0000256" key="4">
    <source>
        <dbReference type="PIRSR" id="PIRSR005739-1"/>
    </source>
</evidence>
<dbReference type="PANTHER" id="PTHR43712">
    <property type="entry name" value="PUTATIVE (AFU_ORTHOLOGUE AFUA_4G14580)-RELATED"/>
    <property type="match status" value="1"/>
</dbReference>
<sequence>MSTEPTIEDVHALLDLMFPTSGQCLGIAAELRVADLLADGPLGIAELADKTGAHQHALQSALQILNEDGIFDEVEPGVFANTPRSTLLRKGVPNSQFIMSQFAASEWLWRSYAKTSHSVKTGKAAFEEAYGMTLWAYMGQNPTAGRDFNMAMNEFSQTLGPSIVAGYPEFGEADVISDLGGGTGTYLANILSAYPTVKRGVLADLPPVIEQAKARPDLAPLVEGNRLEFHPGDFFESVPSGVDLYVCKQITHSWNDEKLLSVLKNCRAASPNAKIAAAELLLRPGIGRFVKYFDIMMLVTMAGFLRTEEQYAEVFAQAGYKLTRVVPTETAFSIIEAVPVD</sequence>
<dbReference type="SUPFAM" id="SSF53335">
    <property type="entry name" value="S-adenosyl-L-methionine-dependent methyltransferases"/>
    <property type="match status" value="1"/>
</dbReference>
<dbReference type="OrthoDB" id="3804952at2"/>
<keyword evidence="8" id="KW-1185">Reference proteome</keyword>
<name>A0A7Z0WF33_9PSEU</name>
<dbReference type="SUPFAM" id="SSF46785">
    <property type="entry name" value="Winged helix' DNA-binding domain"/>
    <property type="match status" value="1"/>
</dbReference>
<dbReference type="InterPro" id="IPR036390">
    <property type="entry name" value="WH_DNA-bd_sf"/>
</dbReference>
<reference evidence="7 8" key="1">
    <citation type="submission" date="2016-12" db="EMBL/GenBank/DDBJ databases">
        <title>The draft genome sequence of Actinophytocola xinjiangensis.</title>
        <authorList>
            <person name="Wang W."/>
            <person name="Yuan L."/>
        </authorList>
    </citation>
    <scope>NUCLEOTIDE SEQUENCE [LARGE SCALE GENOMIC DNA]</scope>
    <source>
        <strain evidence="7 8">CGMCC 4.4663</strain>
    </source>
</reference>
<evidence type="ECO:0000313" key="7">
    <source>
        <dbReference type="EMBL" id="OLF05858.1"/>
    </source>
</evidence>
<evidence type="ECO:0000256" key="1">
    <source>
        <dbReference type="ARBA" id="ARBA00022603"/>
    </source>
</evidence>
<dbReference type="Pfam" id="PF08100">
    <property type="entry name" value="Dimerisation"/>
    <property type="match status" value="1"/>
</dbReference>
<keyword evidence="2" id="KW-0808">Transferase</keyword>
<feature type="active site" description="Proton acceptor" evidence="4">
    <location>
        <position position="252"/>
    </location>
</feature>
<dbReference type="PANTHER" id="PTHR43712:SF2">
    <property type="entry name" value="O-METHYLTRANSFERASE CICE"/>
    <property type="match status" value="1"/>
</dbReference>
<protein>
    <recommendedName>
        <fullName evidence="9">O-methyltransferase</fullName>
    </recommendedName>
</protein>
<evidence type="ECO:0008006" key="9">
    <source>
        <dbReference type="Google" id="ProtNLM"/>
    </source>
</evidence>
<dbReference type="EMBL" id="MSIF01000025">
    <property type="protein sequence ID" value="OLF05858.1"/>
    <property type="molecule type" value="Genomic_DNA"/>
</dbReference>
<feature type="domain" description="O-methyltransferase C-terminal" evidence="5">
    <location>
        <begin position="116"/>
        <end position="321"/>
    </location>
</feature>
<dbReference type="InterPro" id="IPR036388">
    <property type="entry name" value="WH-like_DNA-bd_sf"/>
</dbReference>
<dbReference type="Gene3D" id="1.10.10.10">
    <property type="entry name" value="Winged helix-like DNA-binding domain superfamily/Winged helix DNA-binding domain"/>
    <property type="match status" value="1"/>
</dbReference>
<dbReference type="Pfam" id="PF00891">
    <property type="entry name" value="Methyltransf_2"/>
    <property type="match status" value="1"/>
</dbReference>
<keyword evidence="3" id="KW-0949">S-adenosyl-L-methionine</keyword>
<dbReference type="GO" id="GO:0008171">
    <property type="term" value="F:O-methyltransferase activity"/>
    <property type="evidence" value="ECO:0007669"/>
    <property type="project" value="InterPro"/>
</dbReference>
<dbReference type="InterPro" id="IPR016461">
    <property type="entry name" value="COMT-like"/>
</dbReference>
<dbReference type="AlphaFoldDB" id="A0A7Z0WF33"/>
<dbReference type="Proteomes" id="UP000185696">
    <property type="component" value="Unassembled WGS sequence"/>
</dbReference>
<evidence type="ECO:0000259" key="5">
    <source>
        <dbReference type="Pfam" id="PF00891"/>
    </source>
</evidence>
<evidence type="ECO:0000313" key="8">
    <source>
        <dbReference type="Proteomes" id="UP000185696"/>
    </source>
</evidence>
<accession>A0A7Z0WF33</accession>
<dbReference type="PROSITE" id="PS51683">
    <property type="entry name" value="SAM_OMT_II"/>
    <property type="match status" value="1"/>
</dbReference>
<dbReference type="GO" id="GO:0046983">
    <property type="term" value="F:protein dimerization activity"/>
    <property type="evidence" value="ECO:0007669"/>
    <property type="project" value="InterPro"/>
</dbReference>
<dbReference type="InterPro" id="IPR012967">
    <property type="entry name" value="COMT_dimerisation"/>
</dbReference>
<dbReference type="InterPro" id="IPR001077">
    <property type="entry name" value="COMT_C"/>
</dbReference>
<feature type="domain" description="O-methyltransferase dimerisation" evidence="6">
    <location>
        <begin position="23"/>
        <end position="88"/>
    </location>
</feature>
<comment type="caution">
    <text evidence="7">The sequence shown here is derived from an EMBL/GenBank/DDBJ whole genome shotgun (WGS) entry which is preliminary data.</text>
</comment>
<evidence type="ECO:0000259" key="6">
    <source>
        <dbReference type="Pfam" id="PF08100"/>
    </source>
</evidence>
<dbReference type="InterPro" id="IPR029063">
    <property type="entry name" value="SAM-dependent_MTases_sf"/>
</dbReference>
<organism evidence="7 8">
    <name type="scientific">Actinophytocola xinjiangensis</name>
    <dbReference type="NCBI Taxonomy" id="485602"/>
    <lineage>
        <taxon>Bacteria</taxon>
        <taxon>Bacillati</taxon>
        <taxon>Actinomycetota</taxon>
        <taxon>Actinomycetes</taxon>
        <taxon>Pseudonocardiales</taxon>
        <taxon>Pseudonocardiaceae</taxon>
    </lineage>
</organism>
<evidence type="ECO:0000256" key="3">
    <source>
        <dbReference type="ARBA" id="ARBA00022691"/>
    </source>
</evidence>